<dbReference type="RefSeq" id="XP_007405403.1">
    <property type="nucleotide sequence ID" value="XM_007405341.1"/>
</dbReference>
<gene>
    <name evidence="1" type="ORF">MELLADRAFT_102218</name>
</gene>
<protein>
    <submittedName>
        <fullName evidence="1">Uncharacterized protein</fullName>
    </submittedName>
</protein>
<dbReference type="KEGG" id="mlr:MELLADRAFT_102218"/>
<reference evidence="2" key="1">
    <citation type="journal article" date="2011" name="Proc. Natl. Acad. Sci. U.S.A.">
        <title>Obligate biotrophy features unraveled by the genomic analysis of rust fungi.</title>
        <authorList>
            <person name="Duplessis S."/>
            <person name="Cuomo C.A."/>
            <person name="Lin Y.-C."/>
            <person name="Aerts A."/>
            <person name="Tisserant E."/>
            <person name="Veneault-Fourrey C."/>
            <person name="Joly D.L."/>
            <person name="Hacquard S."/>
            <person name="Amselem J."/>
            <person name="Cantarel B.L."/>
            <person name="Chiu R."/>
            <person name="Coutinho P.M."/>
            <person name="Feau N."/>
            <person name="Field M."/>
            <person name="Frey P."/>
            <person name="Gelhaye E."/>
            <person name="Goldberg J."/>
            <person name="Grabherr M.G."/>
            <person name="Kodira C.D."/>
            <person name="Kohler A."/>
            <person name="Kuees U."/>
            <person name="Lindquist E.A."/>
            <person name="Lucas S.M."/>
            <person name="Mago R."/>
            <person name="Mauceli E."/>
            <person name="Morin E."/>
            <person name="Murat C."/>
            <person name="Pangilinan J.L."/>
            <person name="Park R."/>
            <person name="Pearson M."/>
            <person name="Quesneville H."/>
            <person name="Rouhier N."/>
            <person name="Sakthikumar S."/>
            <person name="Salamov A.A."/>
            <person name="Schmutz J."/>
            <person name="Selles B."/>
            <person name="Shapiro H."/>
            <person name="Tanguay P."/>
            <person name="Tuskan G.A."/>
            <person name="Henrissat B."/>
            <person name="Van de Peer Y."/>
            <person name="Rouze P."/>
            <person name="Ellis J.G."/>
            <person name="Dodds P.N."/>
            <person name="Schein J.E."/>
            <person name="Zhong S."/>
            <person name="Hamelin R.C."/>
            <person name="Grigoriev I.V."/>
            <person name="Szabo L.J."/>
            <person name="Martin F."/>
        </authorList>
    </citation>
    <scope>NUCLEOTIDE SEQUENCE [LARGE SCALE GENOMIC DNA]</scope>
    <source>
        <strain evidence="2">98AG31 / pathotype 3-4-7</strain>
    </source>
</reference>
<proteinExistence type="predicted"/>
<dbReference type="GeneID" id="18921601"/>
<dbReference type="EMBL" id="GL883092">
    <property type="protein sequence ID" value="EGG11768.1"/>
    <property type="molecule type" value="Genomic_DNA"/>
</dbReference>
<dbReference type="VEuPathDB" id="FungiDB:MELLADRAFT_102218"/>
<name>F4R7K4_MELLP</name>
<dbReference type="Proteomes" id="UP000001072">
    <property type="component" value="Unassembled WGS sequence"/>
</dbReference>
<dbReference type="InParanoid" id="F4R7K4"/>
<sequence length="225" mass="25059">MECKEPTLASRITSHVCSLYSVNHDIYVSQINCPTTARTRSKENKKTSITIPSEGISAGELHLMSNVLQKFQRHLEAVSNLGERLSHLGILRPGDIHSIISSFPQVQSQTTGQLNLSSQTIAKPLNLYLRGLKPVKQVADRDEYINLFTAFMENYIAFKDCVELALSSAERAYSQATQPVQNTLSKVSDWSTTTITAQDHRELSSESSESDSSELIVRMLVPNME</sequence>
<dbReference type="HOGENOM" id="CLU_1230171_0_0_1"/>
<keyword evidence="2" id="KW-1185">Reference proteome</keyword>
<accession>F4R7K4</accession>
<organism evidence="2">
    <name type="scientific">Melampsora larici-populina (strain 98AG31 / pathotype 3-4-7)</name>
    <name type="common">Poplar leaf rust fungus</name>
    <dbReference type="NCBI Taxonomy" id="747676"/>
    <lineage>
        <taxon>Eukaryota</taxon>
        <taxon>Fungi</taxon>
        <taxon>Dikarya</taxon>
        <taxon>Basidiomycota</taxon>
        <taxon>Pucciniomycotina</taxon>
        <taxon>Pucciniomycetes</taxon>
        <taxon>Pucciniales</taxon>
        <taxon>Melampsoraceae</taxon>
        <taxon>Melampsora</taxon>
    </lineage>
</organism>
<evidence type="ECO:0000313" key="2">
    <source>
        <dbReference type="Proteomes" id="UP000001072"/>
    </source>
</evidence>
<dbReference type="AlphaFoldDB" id="F4R7K4"/>
<evidence type="ECO:0000313" key="1">
    <source>
        <dbReference type="EMBL" id="EGG11768.1"/>
    </source>
</evidence>